<feature type="domain" description="Amidohydrolase-related" evidence="2">
    <location>
        <begin position="123"/>
        <end position="280"/>
    </location>
</feature>
<protein>
    <submittedName>
        <fullName evidence="3">Amidohydrolase</fullName>
    </submittedName>
</protein>
<dbReference type="PANTHER" id="PTHR21240">
    <property type="entry name" value="2-AMINO-3-CARBOXYLMUCONATE-6-SEMIALDEHYDE DECARBOXYLASE"/>
    <property type="match status" value="1"/>
</dbReference>
<dbReference type="RefSeq" id="WP_090632444.1">
    <property type="nucleotide sequence ID" value="NZ_FOQO01000017.1"/>
</dbReference>
<evidence type="ECO:0000256" key="1">
    <source>
        <dbReference type="ARBA" id="ARBA00023239"/>
    </source>
</evidence>
<name>A0A1I3VIH5_9SPHI</name>
<gene>
    <name evidence="3" type="ORF">SAMN05444682_11715</name>
</gene>
<dbReference type="InterPro" id="IPR032466">
    <property type="entry name" value="Metal_Hydrolase"/>
</dbReference>
<dbReference type="Proteomes" id="UP000198670">
    <property type="component" value="Unassembled WGS sequence"/>
</dbReference>
<dbReference type="GO" id="GO:0016831">
    <property type="term" value="F:carboxy-lyase activity"/>
    <property type="evidence" value="ECO:0007669"/>
    <property type="project" value="InterPro"/>
</dbReference>
<dbReference type="OrthoDB" id="5450317at2"/>
<keyword evidence="1" id="KW-0456">Lyase</keyword>
<dbReference type="CDD" id="cd01292">
    <property type="entry name" value="metallo-dependent_hydrolases"/>
    <property type="match status" value="1"/>
</dbReference>
<accession>A0A1I3VIH5</accession>
<proteinExistence type="predicted"/>
<evidence type="ECO:0000259" key="2">
    <source>
        <dbReference type="Pfam" id="PF04909"/>
    </source>
</evidence>
<keyword evidence="3" id="KW-0378">Hydrolase</keyword>
<dbReference type="SUPFAM" id="SSF51556">
    <property type="entry name" value="Metallo-dependent hydrolases"/>
    <property type="match status" value="1"/>
</dbReference>
<dbReference type="EMBL" id="FOQO01000017">
    <property type="protein sequence ID" value="SFJ94803.1"/>
    <property type="molecule type" value="Genomic_DNA"/>
</dbReference>
<keyword evidence="4" id="KW-1185">Reference proteome</keyword>
<evidence type="ECO:0000313" key="4">
    <source>
        <dbReference type="Proteomes" id="UP000198670"/>
    </source>
</evidence>
<dbReference type="GO" id="GO:0016787">
    <property type="term" value="F:hydrolase activity"/>
    <property type="evidence" value="ECO:0007669"/>
    <property type="project" value="UniProtKB-KW"/>
</dbReference>
<dbReference type="InterPro" id="IPR032465">
    <property type="entry name" value="ACMSD"/>
</dbReference>
<reference evidence="3 4" key="1">
    <citation type="submission" date="2016-10" db="EMBL/GenBank/DDBJ databases">
        <authorList>
            <person name="de Groot N.N."/>
        </authorList>
    </citation>
    <scope>NUCLEOTIDE SEQUENCE [LARGE SCALE GENOMIC DNA]</scope>
    <source>
        <strain evidence="3 4">RK1</strain>
    </source>
</reference>
<evidence type="ECO:0000313" key="3">
    <source>
        <dbReference type="EMBL" id="SFJ94803.1"/>
    </source>
</evidence>
<dbReference type="Gene3D" id="3.20.20.140">
    <property type="entry name" value="Metal-dependent hydrolases"/>
    <property type="match status" value="1"/>
</dbReference>
<dbReference type="InterPro" id="IPR006680">
    <property type="entry name" value="Amidohydro-rel"/>
</dbReference>
<dbReference type="AlphaFoldDB" id="A0A1I3VIH5"/>
<sequence length="282" mass="31587">MKLPLLTFSLLFLSSADKDVRKVFDVHLHGHDQIAVQLAALEEAGVYRAAVSTSWDLQDSYRGRSKIDFLYGLMFPCSEGRVPYSLQPCFPNGQDWPAIQWVEEQIKAGKIDFLGEVLSQYYGISSSDSLLFPYYALAQRYNLPVGIHTGGAGPNHGALNFKEELGNPLYLAKMLSTFPKLRVWIMHAGDSYYTDAITIMEQYSQVYADISVLSNPAIVSADRFATIMNAFVEAGLEDRLMFGTDNGNVQQVIAAVDGLPFLSKHQKDKIFFRNAERFFDSP</sequence>
<organism evidence="3 4">
    <name type="scientific">Parapedobacter indicus</name>
    <dbReference type="NCBI Taxonomy" id="1477437"/>
    <lineage>
        <taxon>Bacteria</taxon>
        <taxon>Pseudomonadati</taxon>
        <taxon>Bacteroidota</taxon>
        <taxon>Sphingobacteriia</taxon>
        <taxon>Sphingobacteriales</taxon>
        <taxon>Sphingobacteriaceae</taxon>
        <taxon>Parapedobacter</taxon>
    </lineage>
</organism>
<dbReference type="Pfam" id="PF04909">
    <property type="entry name" value="Amidohydro_2"/>
    <property type="match status" value="1"/>
</dbReference>
<dbReference type="STRING" id="1477437.SAMN05444682_11715"/>